<proteinExistence type="predicted"/>
<dbReference type="InterPro" id="IPR032436">
    <property type="entry name" value="URB1_C"/>
</dbReference>
<feature type="region of interest" description="Disordered" evidence="1">
    <location>
        <begin position="809"/>
        <end position="884"/>
    </location>
</feature>
<evidence type="ECO:0008006" key="7">
    <source>
        <dbReference type="Google" id="ProtNLM"/>
    </source>
</evidence>
<dbReference type="Pfam" id="PF16201">
    <property type="entry name" value="NopRA1"/>
    <property type="match status" value="1"/>
</dbReference>
<feature type="domain" description="URB1 C-terminal" evidence="3">
    <location>
        <begin position="880"/>
        <end position="1090"/>
    </location>
</feature>
<dbReference type="VEuPathDB" id="FungiDB:HMPREF1541_04058"/>
<keyword evidence="6" id="KW-1185">Reference proteome</keyword>
<dbReference type="InterPro" id="IPR021714">
    <property type="entry name" value="URB1_N"/>
</dbReference>
<dbReference type="OrthoDB" id="72892at2759"/>
<evidence type="ECO:0000259" key="2">
    <source>
        <dbReference type="Pfam" id="PF11707"/>
    </source>
</evidence>
<accession>W2S242</accession>
<feature type="domain" description="URB1 N-terminal" evidence="2">
    <location>
        <begin position="92"/>
        <end position="435"/>
    </location>
</feature>
<dbReference type="InterPro" id="IPR059018">
    <property type="entry name" value="HEAT_URB1"/>
</dbReference>
<reference evidence="5 6" key="1">
    <citation type="submission" date="2013-03" db="EMBL/GenBank/DDBJ databases">
        <title>The Genome Sequence of Phialophora europaea CBS 101466.</title>
        <authorList>
            <consortium name="The Broad Institute Genomics Platform"/>
            <person name="Cuomo C."/>
            <person name="de Hoog S."/>
            <person name="Gorbushina A."/>
            <person name="Walker B."/>
            <person name="Young S.K."/>
            <person name="Zeng Q."/>
            <person name="Gargeya S."/>
            <person name="Fitzgerald M."/>
            <person name="Haas B."/>
            <person name="Abouelleil A."/>
            <person name="Allen A.W."/>
            <person name="Alvarado L."/>
            <person name="Arachchi H.M."/>
            <person name="Berlin A.M."/>
            <person name="Chapman S.B."/>
            <person name="Gainer-Dewar J."/>
            <person name="Goldberg J."/>
            <person name="Griggs A."/>
            <person name="Gujja S."/>
            <person name="Hansen M."/>
            <person name="Howarth C."/>
            <person name="Imamovic A."/>
            <person name="Ireland A."/>
            <person name="Larimer J."/>
            <person name="McCowan C."/>
            <person name="Murphy C."/>
            <person name="Pearson M."/>
            <person name="Poon T.W."/>
            <person name="Priest M."/>
            <person name="Roberts A."/>
            <person name="Saif S."/>
            <person name="Shea T."/>
            <person name="Sisk P."/>
            <person name="Sykes S."/>
            <person name="Wortman J."/>
            <person name="Nusbaum C."/>
            <person name="Birren B."/>
        </authorList>
    </citation>
    <scope>NUCLEOTIDE SEQUENCE [LARGE SCALE GENOMIC DNA]</scope>
    <source>
        <strain evidence="5 6">CBS 101466</strain>
    </source>
</reference>
<organism evidence="5 6">
    <name type="scientific">Cyphellophora europaea (strain CBS 101466)</name>
    <name type="common">Phialophora europaea</name>
    <dbReference type="NCBI Taxonomy" id="1220924"/>
    <lineage>
        <taxon>Eukaryota</taxon>
        <taxon>Fungi</taxon>
        <taxon>Dikarya</taxon>
        <taxon>Ascomycota</taxon>
        <taxon>Pezizomycotina</taxon>
        <taxon>Eurotiomycetes</taxon>
        <taxon>Chaetothyriomycetidae</taxon>
        <taxon>Chaetothyriales</taxon>
        <taxon>Cyphellophoraceae</taxon>
        <taxon>Cyphellophora</taxon>
    </lineage>
</organism>
<name>W2S242_CYPE1</name>
<feature type="compositionally biased region" description="Pro residues" evidence="1">
    <location>
        <begin position="848"/>
        <end position="863"/>
    </location>
</feature>
<dbReference type="GO" id="GO:0000463">
    <property type="term" value="P:maturation of LSU-rRNA from tricistronic rRNA transcript (SSU-rRNA, 5.8S rRNA, LSU-rRNA)"/>
    <property type="evidence" value="ECO:0007669"/>
    <property type="project" value="TreeGrafter"/>
</dbReference>
<dbReference type="InParanoid" id="W2S242"/>
<dbReference type="Proteomes" id="UP000030752">
    <property type="component" value="Unassembled WGS sequence"/>
</dbReference>
<dbReference type="Pfam" id="PF26140">
    <property type="entry name" value="HEAT_URB1"/>
    <property type="match status" value="1"/>
</dbReference>
<feature type="compositionally biased region" description="Polar residues" evidence="1">
    <location>
        <begin position="864"/>
        <end position="884"/>
    </location>
</feature>
<dbReference type="AlphaFoldDB" id="W2S242"/>
<dbReference type="Pfam" id="PF11707">
    <property type="entry name" value="Npa1"/>
    <property type="match status" value="1"/>
</dbReference>
<dbReference type="EMBL" id="KB822719">
    <property type="protein sequence ID" value="ETN42118.1"/>
    <property type="molecule type" value="Genomic_DNA"/>
</dbReference>
<dbReference type="GO" id="GO:0000466">
    <property type="term" value="P:maturation of 5.8S rRNA from tricistronic rRNA transcript (SSU-rRNA, 5.8S rRNA, LSU-rRNA)"/>
    <property type="evidence" value="ECO:0007669"/>
    <property type="project" value="TreeGrafter"/>
</dbReference>
<dbReference type="RefSeq" id="XP_008716627.1">
    <property type="nucleotide sequence ID" value="XM_008718405.1"/>
</dbReference>
<evidence type="ECO:0000256" key="1">
    <source>
        <dbReference type="SAM" id="MobiDB-lite"/>
    </source>
</evidence>
<dbReference type="SUPFAM" id="SSF48371">
    <property type="entry name" value="ARM repeat"/>
    <property type="match status" value="1"/>
</dbReference>
<dbReference type="STRING" id="1220924.W2S242"/>
<dbReference type="PANTHER" id="PTHR13500">
    <property type="entry name" value="NUCLEOLAR PRERIBOSOMAL-ASSOCIATED PROTEIN 1"/>
    <property type="match status" value="1"/>
</dbReference>
<dbReference type="GO" id="GO:0005730">
    <property type="term" value="C:nucleolus"/>
    <property type="evidence" value="ECO:0007669"/>
    <property type="project" value="TreeGrafter"/>
</dbReference>
<protein>
    <recommendedName>
        <fullName evidence="7">Ribosome biogenesis protein Urb1</fullName>
    </recommendedName>
</protein>
<dbReference type="InterPro" id="IPR039844">
    <property type="entry name" value="URB1"/>
</dbReference>
<dbReference type="GeneID" id="19971397"/>
<dbReference type="InterPro" id="IPR016024">
    <property type="entry name" value="ARM-type_fold"/>
</dbReference>
<sequence>MAGDGPRDRKRRRLDNDPQHPDGDIRGAFELHNLLRFRQSAEPEVKAGIDRFRSFLIEISSKEPTEKTILLKVLKQYCDDQSSSSNEEVDFRDLLSTWSFAAQNNIDAITSAVPAALAQFFRTISNDLEFREFGLSLCHSLLKSDQLHLLDRGLSAPKHKDFVISPCLRLLTEMISFDAGALAADVFSRRDVLFKRLDTLLDASTRRQDEADRRRPTVRRNAQRLLLAMLRYLDAEAKTELITQGKALYSCIRSLIFDGGDIVRDILKTVRLSLLGSELQKATKTRFLNAGNLQLFAQLYDFEAEEVDETTDVVSVRQAAHDFLIHACTSDTGAVVAQNGWYPANYELHGSFDDDDSGIDLGLDSPYYADDYTTSVPVKNTNLSLFLQKLKPASDVLQAELVTKIFAAAPELVADYFCKRPKSLGAPSDDDSWLGEFGFLFSVVDLPAPPHLGFGVRSAISPPPLSIAAENILPRSLDRTTTTAFLKKTEDMTTMSACRLLTVALRKLGTVIKMFRSVSGPRHLWIQAITKLSSIITARAPLYNEIVAALQKTPKDNQAVRGAVLECMAAYKKVLPAATAASSFDITPALLGVLQQLHRIGNDSPAQDGLETQKVALVTIAGLSRGTKWWHKPSTEHLSPIMALLIDATGDRSHASAEPIIRSTLEAIFVEKGILCPGKLAWIALEQSLRSTSSTLENYDGTLMLFLENCMIRTMKQPVKYVEYLEDVQKEVSDSTRLSLVACAVAEQWPHALQNDDLTTTIHFTSILFALLAASDENAAVLEVLRSRMLSAAESHKRHRKTLKKAFEAQARDPATHQLPSPAPSRSSSAGPEKELSTADNITSVFPEPIPLPTSHRPLPPTYTPDSDLSANPSTSRLATQIRSLSSPTSEVRLGALSTLTNLVPSLLTSSYSEATQLHLLLGELLETARQHAIETASTSTSEQQQHQQPLPAIVTELAVMALSVITDPSDAMYGKVNRWLMRGPNWQPLTRVVPYWVSRVLLEEPESEAPGAGEAEMLRLLAVLADGMRARQDAELCRRAGVWERLGSVCLRAGCKREVRRGVLRCFWAVAGVEEGANTLITRVGVRAWLDVLEGRERGEMREVVRKVRERVEEACDAEYIRRWEQGVGKKGTVLEAVDAGVGARGL</sequence>
<evidence type="ECO:0000313" key="5">
    <source>
        <dbReference type="EMBL" id="ETN42118.1"/>
    </source>
</evidence>
<dbReference type="HOGENOM" id="CLU_009575_0_0_1"/>
<feature type="region of interest" description="Disordered" evidence="1">
    <location>
        <begin position="1"/>
        <end position="25"/>
    </location>
</feature>
<gene>
    <name evidence="5" type="ORF">HMPREF1541_04058</name>
</gene>
<evidence type="ECO:0000313" key="6">
    <source>
        <dbReference type="Proteomes" id="UP000030752"/>
    </source>
</evidence>
<dbReference type="eggNOG" id="KOG1791">
    <property type="taxonomic scope" value="Eukaryota"/>
</dbReference>
<dbReference type="PANTHER" id="PTHR13500:SF0">
    <property type="entry name" value="NUCLEOLAR PRE-RIBOSOMAL-ASSOCIATED PROTEIN 1"/>
    <property type="match status" value="1"/>
</dbReference>
<evidence type="ECO:0000259" key="3">
    <source>
        <dbReference type="Pfam" id="PF16201"/>
    </source>
</evidence>
<feature type="compositionally biased region" description="Basic and acidic residues" evidence="1">
    <location>
        <begin position="14"/>
        <end position="25"/>
    </location>
</feature>
<evidence type="ECO:0000259" key="4">
    <source>
        <dbReference type="Pfam" id="PF26140"/>
    </source>
</evidence>
<feature type="domain" description="URB1 central HEAT repeat" evidence="4">
    <location>
        <begin position="624"/>
        <end position="809"/>
    </location>
</feature>